<gene>
    <name evidence="1" type="ORF">NPD5_3886</name>
</gene>
<evidence type="ECO:0000313" key="2">
    <source>
        <dbReference type="Proteomes" id="UP000182204"/>
    </source>
</evidence>
<name>A0A1L3NDV9_CLOSG</name>
<dbReference type="RefSeq" id="WP_045897815.1">
    <property type="nucleotide sequence ID" value="NZ_CP013243.1"/>
</dbReference>
<protein>
    <submittedName>
        <fullName evidence="1">Uncharacterized protein</fullName>
    </submittedName>
</protein>
<dbReference type="AlphaFoldDB" id="A0A1L3NDV9"/>
<evidence type="ECO:0000313" key="1">
    <source>
        <dbReference type="EMBL" id="APH14310.1"/>
    </source>
</evidence>
<organism evidence="1 2">
    <name type="scientific">Clostridium sporogenes</name>
    <dbReference type="NCBI Taxonomy" id="1509"/>
    <lineage>
        <taxon>Bacteria</taxon>
        <taxon>Bacillati</taxon>
        <taxon>Bacillota</taxon>
        <taxon>Clostridia</taxon>
        <taxon>Eubacteriales</taxon>
        <taxon>Clostridiaceae</taxon>
        <taxon>Clostridium</taxon>
    </lineage>
</organism>
<dbReference type="Proteomes" id="UP000182204">
    <property type="component" value="Chromosome"/>
</dbReference>
<accession>A0A1L3NDV9</accession>
<dbReference type="EMBL" id="CP013243">
    <property type="protein sequence ID" value="APH14310.1"/>
    <property type="molecule type" value="Genomic_DNA"/>
</dbReference>
<reference evidence="1 2" key="1">
    <citation type="submission" date="2015-11" db="EMBL/GenBank/DDBJ databases">
        <authorList>
            <person name="Hill K.K."/>
            <person name="Shirey T.B."/>
            <person name="Raphael B."/>
            <person name="Daligault H.E."/>
            <person name="Davenport K.W."/>
            <person name="Bruce D.C."/>
            <person name="Foley B.T."/>
            <person name="Johnson S.L."/>
        </authorList>
    </citation>
    <scope>NUCLEOTIDE SEQUENCE [LARGE SCALE GENOMIC DNA]</scope>
    <source>
        <strain evidence="1 2">CDC_1632</strain>
    </source>
</reference>
<sequence>MLEANKEITIKSPNANMVVEFIKKLVKNKEDIEYLQSDSYGDRLLKFLRYNKIENTDIYQNPIIHNGTEDHYVYEIGNGFWFVVYNQDGDYAPSDTIQWNGRNFYNSLNRKWK</sequence>
<proteinExistence type="predicted"/>